<dbReference type="Gene3D" id="3.40.50.12370">
    <property type="match status" value="1"/>
</dbReference>
<gene>
    <name evidence="3" type="ORF">J4051_11745</name>
</gene>
<dbReference type="EMBL" id="JAGEVG010000013">
    <property type="protein sequence ID" value="MBO3098945.1"/>
    <property type="molecule type" value="Genomic_DNA"/>
</dbReference>
<evidence type="ECO:0000256" key="1">
    <source>
        <dbReference type="ARBA" id="ARBA00008791"/>
    </source>
</evidence>
<reference evidence="3 4" key="1">
    <citation type="submission" date="2021-03" db="EMBL/GenBank/DDBJ databases">
        <title>Gelidibacter sp. nov., isolated from costal sediment.</title>
        <authorList>
            <person name="Lun K.-Y."/>
        </authorList>
    </citation>
    <scope>NUCLEOTIDE SEQUENCE [LARGE SCALE GENOMIC DNA]</scope>
    <source>
        <strain evidence="3 4">DF109</strain>
    </source>
</reference>
<keyword evidence="4" id="KW-1185">Reference proteome</keyword>
<accession>A0ABS3STA4</accession>
<evidence type="ECO:0000313" key="3">
    <source>
        <dbReference type="EMBL" id="MBO3098945.1"/>
    </source>
</evidence>
<dbReference type="PANTHER" id="PTHR46268">
    <property type="entry name" value="STRESS RESPONSE PROTEIN NHAX"/>
    <property type="match status" value="1"/>
</dbReference>
<dbReference type="Proteomes" id="UP000681315">
    <property type="component" value="Unassembled WGS sequence"/>
</dbReference>
<evidence type="ECO:0000259" key="2">
    <source>
        <dbReference type="Pfam" id="PF00582"/>
    </source>
</evidence>
<feature type="domain" description="UspA" evidence="2">
    <location>
        <begin position="7"/>
        <end position="144"/>
    </location>
</feature>
<dbReference type="CDD" id="cd00293">
    <property type="entry name" value="USP-like"/>
    <property type="match status" value="1"/>
</dbReference>
<sequence>MTPEKNNILIPTDFSANAWSAVVYALNLYAEQDCTFYFLNSISLAHADSRSYITAKYLETLTETSKNELNALKDRAAQLNSNAKHKFEVISTSEEITLAIKRAVKINNIDLVVTGTKGVTGVNRYFLGSNTVKIIQSLKSCPMIAIPNAYEFKVPKHIAFPTDFTRVYEAKELQALLNFADLHRAHIYVLHINLQSELNERQEANMRDLQAHLVNHQYTFHWMEKSGTKSDEINEFVADFNIDVLAMVNYRHSFVERVIKEPVIKKIGFQPIVPFLVIPE</sequence>
<name>A0ABS3STA4_9FLAO</name>
<comment type="caution">
    <text evidence="3">The sequence shown here is derived from an EMBL/GenBank/DDBJ whole genome shotgun (WGS) entry which is preliminary data.</text>
</comment>
<comment type="similarity">
    <text evidence="1">Belongs to the universal stress protein A family.</text>
</comment>
<proteinExistence type="inferred from homology"/>
<organism evidence="3 4">
    <name type="scientific">Gelidibacter pelagius</name>
    <dbReference type="NCBI Taxonomy" id="2819985"/>
    <lineage>
        <taxon>Bacteria</taxon>
        <taxon>Pseudomonadati</taxon>
        <taxon>Bacteroidota</taxon>
        <taxon>Flavobacteriia</taxon>
        <taxon>Flavobacteriales</taxon>
        <taxon>Flavobacteriaceae</taxon>
        <taxon>Gelidibacter</taxon>
    </lineage>
</organism>
<dbReference type="SUPFAM" id="SSF52402">
    <property type="entry name" value="Adenine nucleotide alpha hydrolases-like"/>
    <property type="match status" value="2"/>
</dbReference>
<dbReference type="RefSeq" id="WP_208234069.1">
    <property type="nucleotide sequence ID" value="NZ_JAGEVG010000013.1"/>
</dbReference>
<dbReference type="InterPro" id="IPR006016">
    <property type="entry name" value="UspA"/>
</dbReference>
<dbReference type="PANTHER" id="PTHR46268:SF6">
    <property type="entry name" value="UNIVERSAL STRESS PROTEIN UP12"/>
    <property type="match status" value="1"/>
</dbReference>
<dbReference type="Pfam" id="PF00582">
    <property type="entry name" value="Usp"/>
    <property type="match status" value="1"/>
</dbReference>
<protein>
    <submittedName>
        <fullName evidence="3">Universal stress protein</fullName>
    </submittedName>
</protein>
<evidence type="ECO:0000313" key="4">
    <source>
        <dbReference type="Proteomes" id="UP000681315"/>
    </source>
</evidence>